<keyword evidence="1" id="KW-0694">RNA-binding</keyword>
<dbReference type="EnsemblMetazoa" id="CJA15749.1">
    <property type="protein sequence ID" value="CJA15749.1"/>
    <property type="gene ID" value="WBGene00134953"/>
</dbReference>
<dbReference type="SUPFAM" id="SSF54928">
    <property type="entry name" value="RNA-binding domain, RBD"/>
    <property type="match status" value="1"/>
</dbReference>
<evidence type="ECO:0000313" key="5">
    <source>
        <dbReference type="Proteomes" id="UP000005237"/>
    </source>
</evidence>
<name>A0A8R1DZR6_CAEJA</name>
<dbReference type="Pfam" id="PF00076">
    <property type="entry name" value="RRM_1"/>
    <property type="match status" value="1"/>
</dbReference>
<organism evidence="4 5">
    <name type="scientific">Caenorhabditis japonica</name>
    <dbReference type="NCBI Taxonomy" id="281687"/>
    <lineage>
        <taxon>Eukaryota</taxon>
        <taxon>Metazoa</taxon>
        <taxon>Ecdysozoa</taxon>
        <taxon>Nematoda</taxon>
        <taxon>Chromadorea</taxon>
        <taxon>Rhabditida</taxon>
        <taxon>Rhabditina</taxon>
        <taxon>Rhabditomorpha</taxon>
        <taxon>Rhabditoidea</taxon>
        <taxon>Rhabditidae</taxon>
        <taxon>Peloderinae</taxon>
        <taxon>Caenorhabditis</taxon>
    </lineage>
</organism>
<dbReference type="Gene3D" id="3.30.70.330">
    <property type="match status" value="1"/>
</dbReference>
<dbReference type="InterPro" id="IPR052600">
    <property type="entry name" value="Nuc_rcpt_coact/corep"/>
</dbReference>
<dbReference type="AlphaFoldDB" id="A0A8R1DZR6"/>
<feature type="region of interest" description="Disordered" evidence="2">
    <location>
        <begin position="175"/>
        <end position="211"/>
    </location>
</feature>
<reference evidence="4" key="2">
    <citation type="submission" date="2022-06" db="UniProtKB">
        <authorList>
            <consortium name="EnsemblMetazoa"/>
        </authorList>
    </citation>
    <scope>IDENTIFICATION</scope>
    <source>
        <strain evidence="4">DF5081</strain>
    </source>
</reference>
<dbReference type="Proteomes" id="UP000005237">
    <property type="component" value="Unassembled WGS sequence"/>
</dbReference>
<dbReference type="InterPro" id="IPR035979">
    <property type="entry name" value="RBD_domain_sf"/>
</dbReference>
<evidence type="ECO:0000256" key="2">
    <source>
        <dbReference type="SAM" id="MobiDB-lite"/>
    </source>
</evidence>
<dbReference type="InterPro" id="IPR000504">
    <property type="entry name" value="RRM_dom"/>
</dbReference>
<feature type="domain" description="RRM" evidence="3">
    <location>
        <begin position="68"/>
        <end position="141"/>
    </location>
</feature>
<proteinExistence type="predicted"/>
<dbReference type="PANTHER" id="PTHR23295:SF6">
    <property type="entry name" value="NEOSIN, ISOFORM A"/>
    <property type="match status" value="1"/>
</dbReference>
<dbReference type="GO" id="GO:0003723">
    <property type="term" value="F:RNA binding"/>
    <property type="evidence" value="ECO:0007669"/>
    <property type="project" value="UniProtKB-UniRule"/>
</dbReference>
<accession>A0A8R1DZR6</accession>
<dbReference type="SMART" id="SM00360">
    <property type="entry name" value="RRM"/>
    <property type="match status" value="1"/>
</dbReference>
<evidence type="ECO:0000256" key="1">
    <source>
        <dbReference type="PROSITE-ProRule" id="PRU00176"/>
    </source>
</evidence>
<dbReference type="InterPro" id="IPR012677">
    <property type="entry name" value="Nucleotide-bd_a/b_plait_sf"/>
</dbReference>
<reference evidence="5" key="1">
    <citation type="submission" date="2010-08" db="EMBL/GenBank/DDBJ databases">
        <authorList>
            <consortium name="Caenorhabditis japonica Sequencing Consortium"/>
            <person name="Wilson R.K."/>
        </authorList>
    </citation>
    <scope>NUCLEOTIDE SEQUENCE [LARGE SCALE GENOMIC DNA]</scope>
    <source>
        <strain evidence="5">DF5081</strain>
    </source>
</reference>
<protein>
    <submittedName>
        <fullName evidence="4">RRM domain-containing protein</fullName>
    </submittedName>
</protein>
<keyword evidence="5" id="KW-1185">Reference proteome</keyword>
<dbReference type="PROSITE" id="PS50102">
    <property type="entry name" value="RRM"/>
    <property type="match status" value="1"/>
</dbReference>
<dbReference type="PANTHER" id="PTHR23295">
    <property type="entry name" value="NUCLEAR RECEPTOR COACTIVATOR 5-RELATED"/>
    <property type="match status" value="1"/>
</dbReference>
<evidence type="ECO:0000259" key="3">
    <source>
        <dbReference type="PROSITE" id="PS50102"/>
    </source>
</evidence>
<sequence>MSAEYGSYGYYASSGGAASSSAVTTAPPSTDEVTATPYTAIFNIVGPALTNSDISYDTSSKDPHMIRARVFIGNIARAIITRDDIIDLFRPFGKLLAVNYFAQQGFAFVQFNEAAHADQSCLALNATQWKSCCLDVHLAMLGAVSKNIDSIKSGPPVAPIPSSLLAKPTAKTAKVEKPVPPSLKRQPDEEVYASYEQSKRKHANADKTANDELTPNQMCDTMLCGNCRFVSSDFEEFRDHRITGCTKYEESEEPTHRLK</sequence>
<evidence type="ECO:0000313" key="4">
    <source>
        <dbReference type="EnsemblMetazoa" id="CJA15749.1"/>
    </source>
</evidence>